<dbReference type="InterPro" id="IPR050583">
    <property type="entry name" value="Mycobacterial_A85_antigen"/>
</dbReference>
<keyword evidence="1" id="KW-1133">Transmembrane helix</keyword>
<dbReference type="EMBL" id="JACHXY010000001">
    <property type="protein sequence ID" value="MBB3156903.1"/>
    <property type="molecule type" value="Genomic_DNA"/>
</dbReference>
<dbReference type="PANTHER" id="PTHR48098">
    <property type="entry name" value="ENTEROCHELIN ESTERASE-RELATED"/>
    <property type="match status" value="1"/>
</dbReference>
<dbReference type="Gene3D" id="3.40.50.1820">
    <property type="entry name" value="alpha/beta hydrolase"/>
    <property type="match status" value="1"/>
</dbReference>
<feature type="transmembrane region" description="Helical" evidence="1">
    <location>
        <begin position="66"/>
        <end position="89"/>
    </location>
</feature>
<accession>A0A7W5CFU9</accession>
<organism evidence="2 3">
    <name type="scientific">Microbacterium proteolyticum</name>
    <dbReference type="NCBI Taxonomy" id="1572644"/>
    <lineage>
        <taxon>Bacteria</taxon>
        <taxon>Bacillati</taxon>
        <taxon>Actinomycetota</taxon>
        <taxon>Actinomycetes</taxon>
        <taxon>Micrococcales</taxon>
        <taxon>Microbacteriaceae</taxon>
        <taxon>Microbacterium</taxon>
    </lineage>
</organism>
<name>A0A7W5CFU9_9MICO</name>
<evidence type="ECO:0000256" key="1">
    <source>
        <dbReference type="SAM" id="Phobius"/>
    </source>
</evidence>
<reference evidence="2 3" key="1">
    <citation type="submission" date="2020-08" db="EMBL/GenBank/DDBJ databases">
        <title>Genomic Encyclopedia of Type Strains, Phase III (KMG-III): the genomes of soil and plant-associated and newly described type strains.</title>
        <authorList>
            <person name="Whitman W."/>
        </authorList>
    </citation>
    <scope>NUCLEOTIDE SEQUENCE [LARGE SCALE GENOMIC DNA]</scope>
    <source>
        <strain evidence="2 3">CECT 8356</strain>
    </source>
</reference>
<dbReference type="GO" id="GO:0016747">
    <property type="term" value="F:acyltransferase activity, transferring groups other than amino-acyl groups"/>
    <property type="evidence" value="ECO:0007669"/>
    <property type="project" value="TreeGrafter"/>
</dbReference>
<proteinExistence type="predicted"/>
<dbReference type="Pfam" id="PF00756">
    <property type="entry name" value="Esterase"/>
    <property type="match status" value="1"/>
</dbReference>
<feature type="transmembrane region" description="Helical" evidence="1">
    <location>
        <begin position="38"/>
        <end position="60"/>
    </location>
</feature>
<dbReference type="AlphaFoldDB" id="A0A7W5CFU9"/>
<protein>
    <submittedName>
        <fullName evidence="2">Enterochelin esterase-like enzyme</fullName>
    </submittedName>
</protein>
<comment type="caution">
    <text evidence="2">The sequence shown here is derived from an EMBL/GenBank/DDBJ whole genome shotgun (WGS) entry which is preliminary data.</text>
</comment>
<sequence>MTAFLSLQIIDSPLMWGAYGLGAILLVALLVRRWPARSAVAAGIASLLGAVVGMIATVVANETNAFGVALPIEVALWATAGLACIGFAVASLWRSPVWRKVLASVSVIWFAVVTALGINASFGLNPTVGALFGVVAADPIDLPRGTDAAQAPARPIYQTWRPPAGLALQGDRGTQNIPGTRSGFDARDASVYLPPAALVDDAPALPLVIMMMGHPGNPDGTIISDVLDEFAAQHSGLAPVVLTVDQLGADGSADPACADSPTFGNAETYVTADVVAWARENLKIIDDPKYWIIAGYSNGGGCAVKYGAKYPQTFQNIIDVSGEEFPGSEDPDAVTSEVYDGDAAAFDASKPAAIMRGTPAEDYAQTTAVFTAGSDDPSFLAAATTISAEALRAGMTASLVEIPDADHGVTAVAGGLRKGFSVLFPVLGLAAN</sequence>
<dbReference type="SUPFAM" id="SSF53474">
    <property type="entry name" value="alpha/beta-Hydrolases"/>
    <property type="match status" value="1"/>
</dbReference>
<dbReference type="PANTHER" id="PTHR48098:SF1">
    <property type="entry name" value="DIACYLGLYCEROL ACYLTRANSFERASE_MYCOLYLTRANSFERASE AG85A"/>
    <property type="match status" value="1"/>
</dbReference>
<evidence type="ECO:0000313" key="3">
    <source>
        <dbReference type="Proteomes" id="UP000543579"/>
    </source>
</evidence>
<dbReference type="InterPro" id="IPR000801">
    <property type="entry name" value="Esterase-like"/>
</dbReference>
<gene>
    <name evidence="2" type="ORF">FHS07_000587</name>
</gene>
<feature type="transmembrane region" description="Helical" evidence="1">
    <location>
        <begin position="101"/>
        <end position="122"/>
    </location>
</feature>
<dbReference type="RefSeq" id="WP_183418399.1">
    <property type="nucleotide sequence ID" value="NZ_JACHXY010000001.1"/>
</dbReference>
<evidence type="ECO:0000313" key="2">
    <source>
        <dbReference type="EMBL" id="MBB3156903.1"/>
    </source>
</evidence>
<keyword evidence="1" id="KW-0472">Membrane</keyword>
<dbReference type="Proteomes" id="UP000543579">
    <property type="component" value="Unassembled WGS sequence"/>
</dbReference>
<keyword evidence="1" id="KW-0812">Transmembrane</keyword>
<dbReference type="InterPro" id="IPR029058">
    <property type="entry name" value="AB_hydrolase_fold"/>
</dbReference>
<feature type="transmembrane region" description="Helical" evidence="1">
    <location>
        <begin position="14"/>
        <end position="31"/>
    </location>
</feature>